<organism evidence="9 10">
    <name type="scientific">Musa balbisiana</name>
    <name type="common">Banana</name>
    <dbReference type="NCBI Taxonomy" id="52838"/>
    <lineage>
        <taxon>Eukaryota</taxon>
        <taxon>Viridiplantae</taxon>
        <taxon>Streptophyta</taxon>
        <taxon>Embryophyta</taxon>
        <taxon>Tracheophyta</taxon>
        <taxon>Spermatophyta</taxon>
        <taxon>Magnoliopsida</taxon>
        <taxon>Liliopsida</taxon>
        <taxon>Zingiberales</taxon>
        <taxon>Musaceae</taxon>
        <taxon>Musa</taxon>
    </lineage>
</organism>
<dbReference type="InterPro" id="IPR001680">
    <property type="entry name" value="WD40_rpt"/>
</dbReference>
<dbReference type="SUPFAM" id="SSF50978">
    <property type="entry name" value="WD40 repeat-like"/>
    <property type="match status" value="1"/>
</dbReference>
<dbReference type="InterPro" id="IPR015943">
    <property type="entry name" value="WD40/YVTN_repeat-like_dom_sf"/>
</dbReference>
<dbReference type="Proteomes" id="UP000317650">
    <property type="component" value="Chromosome 6"/>
</dbReference>
<feature type="region of interest" description="Disordered" evidence="8">
    <location>
        <begin position="363"/>
        <end position="408"/>
    </location>
</feature>
<dbReference type="SMART" id="SM00320">
    <property type="entry name" value="WD40"/>
    <property type="match status" value="7"/>
</dbReference>
<evidence type="ECO:0000256" key="5">
    <source>
        <dbReference type="ARBA" id="ARBA00023242"/>
    </source>
</evidence>
<comment type="caution">
    <text evidence="9">The sequence shown here is derived from an EMBL/GenBank/DDBJ whole genome shotgun (WGS) entry which is preliminary data.</text>
</comment>
<evidence type="ECO:0000256" key="6">
    <source>
        <dbReference type="PIRNR" id="PIRNR038169"/>
    </source>
</evidence>
<feature type="compositionally biased region" description="Basic residues" evidence="8">
    <location>
        <begin position="380"/>
        <end position="392"/>
    </location>
</feature>
<accession>A0A4S8IQ33</accession>
<reference evidence="9 10" key="1">
    <citation type="journal article" date="2019" name="Nat. Plants">
        <title>Genome sequencing of Musa balbisiana reveals subgenome evolution and function divergence in polyploid bananas.</title>
        <authorList>
            <person name="Yao X."/>
        </authorList>
    </citation>
    <scope>NUCLEOTIDE SEQUENCE [LARGE SCALE GENOMIC DNA]</scope>
    <source>
        <strain evidence="10">cv. DH-PKW</strain>
        <tissue evidence="9">Leaves</tissue>
    </source>
</reference>
<dbReference type="Gene3D" id="2.130.10.10">
    <property type="entry name" value="YVTN repeat-like/Quinoprotein amine dehydrogenase"/>
    <property type="match status" value="3"/>
</dbReference>
<evidence type="ECO:0000256" key="7">
    <source>
        <dbReference type="PROSITE-ProRule" id="PRU00221"/>
    </source>
</evidence>
<evidence type="ECO:0000256" key="1">
    <source>
        <dbReference type="ARBA" id="ARBA00004123"/>
    </source>
</evidence>
<comment type="subcellular location">
    <subcellularLocation>
        <location evidence="1 6">Nucleus</location>
    </subcellularLocation>
</comment>
<keyword evidence="10" id="KW-1185">Reference proteome</keyword>
<dbReference type="PIRSF" id="PIRSF038169">
    <property type="entry name" value="WD_repeat_p55"/>
    <property type="match status" value="1"/>
</dbReference>
<evidence type="ECO:0000256" key="2">
    <source>
        <dbReference type="ARBA" id="ARBA00007625"/>
    </source>
</evidence>
<name>A0A4S8IQ33_MUSBA</name>
<dbReference type="Pfam" id="PF24796">
    <property type="entry name" value="WDR55"/>
    <property type="match status" value="1"/>
</dbReference>
<feature type="compositionally biased region" description="Acidic residues" evidence="8">
    <location>
        <begin position="363"/>
        <end position="374"/>
    </location>
</feature>
<evidence type="ECO:0000256" key="8">
    <source>
        <dbReference type="SAM" id="MobiDB-lite"/>
    </source>
</evidence>
<dbReference type="PANTHER" id="PTHR44019">
    <property type="entry name" value="WD REPEAT-CONTAINING PROTEIN 55"/>
    <property type="match status" value="1"/>
</dbReference>
<dbReference type="STRING" id="52838.A0A4S8IQ33"/>
<proteinExistence type="inferred from homology"/>
<dbReference type="Pfam" id="PF00400">
    <property type="entry name" value="WD40"/>
    <property type="match status" value="1"/>
</dbReference>
<dbReference type="InterPro" id="IPR019775">
    <property type="entry name" value="WD40_repeat_CS"/>
</dbReference>
<dbReference type="PROSITE" id="PS50082">
    <property type="entry name" value="WD_REPEATS_2"/>
    <property type="match status" value="1"/>
</dbReference>
<keyword evidence="3 6" id="KW-0853">WD repeat</keyword>
<keyword evidence="4" id="KW-0677">Repeat</keyword>
<dbReference type="GO" id="GO:0005634">
    <property type="term" value="C:nucleus"/>
    <property type="evidence" value="ECO:0007669"/>
    <property type="project" value="UniProtKB-SubCell"/>
</dbReference>
<keyword evidence="5 6" id="KW-0539">Nucleus</keyword>
<dbReference type="InterPro" id="IPR036322">
    <property type="entry name" value="WD40_repeat_dom_sf"/>
</dbReference>
<gene>
    <name evidence="9" type="ORF">C4D60_Mb06t22520</name>
</gene>
<comment type="similarity">
    <text evidence="2 6">Belongs to the WD repeat WDR55 family.</text>
</comment>
<keyword evidence="6" id="KW-0217">Developmental protein</keyword>
<evidence type="ECO:0000256" key="4">
    <source>
        <dbReference type="ARBA" id="ARBA00022737"/>
    </source>
</evidence>
<sequence>MEINLGKLPFDLDFHPSSPLVAAGLINGDLHLYRYVADSQPQRLLEVHAHDESCRATRFVDSGRVILTASPDCSILATDVRTGKAIARLEEAHGDAINRLVNLTETTIASGDDEGKLPNNLICYNSSVMLVKFVIVYVVMALYQSAVFRKISGDGTLSVCSLQKNKIQSQSEFSEDELLSLVIMKNGRKVICGTQTGTLLLYSWGHFKDCSDRFLGHPMSIDTLLKLDEDTLISGSEDGVIRLVGILPNRIIQPLAEHSEYPIERLAFSNDRKFLGSISHDQMLKLDEDTLISGSEDGVIRLVGILPNRIIQPLAEHSEYPIERLAFSNDRKFLGSISHDQMLKLWDLQELLDNCQGTPEDQMVEADSDEEEMDMDVKPHKSSKGTRRKKLDKGKSSNTSAADFFADL</sequence>
<feature type="repeat" description="WD" evidence="7">
    <location>
        <begin position="315"/>
        <end position="349"/>
    </location>
</feature>
<dbReference type="InterPro" id="IPR050505">
    <property type="entry name" value="WDR55/POC1"/>
</dbReference>
<dbReference type="PROSITE" id="PS00678">
    <property type="entry name" value="WD_REPEATS_1"/>
    <property type="match status" value="1"/>
</dbReference>
<protein>
    <recommendedName>
        <fullName evidence="6">WD repeat-containing protein 55</fullName>
    </recommendedName>
</protein>
<dbReference type="InterPro" id="IPR017422">
    <property type="entry name" value="WDR55"/>
</dbReference>
<dbReference type="PANTHER" id="PTHR44019:SF20">
    <property type="entry name" value="WD REPEAT-CONTAINING PROTEIN 55"/>
    <property type="match status" value="1"/>
</dbReference>
<evidence type="ECO:0000256" key="3">
    <source>
        <dbReference type="ARBA" id="ARBA00022574"/>
    </source>
</evidence>
<dbReference type="AlphaFoldDB" id="A0A4S8IQ33"/>
<evidence type="ECO:0000313" key="9">
    <source>
        <dbReference type="EMBL" id="THU50651.1"/>
    </source>
</evidence>
<evidence type="ECO:0000313" key="10">
    <source>
        <dbReference type="Proteomes" id="UP000317650"/>
    </source>
</evidence>
<dbReference type="EMBL" id="PYDT01000009">
    <property type="protein sequence ID" value="THU50651.1"/>
    <property type="molecule type" value="Genomic_DNA"/>
</dbReference>